<comment type="similarity">
    <text evidence="1 5">Belongs to the peptidase S8 family.</text>
</comment>
<protein>
    <recommendedName>
        <fullName evidence="7">Peptidase S8/S53 domain-containing protein</fullName>
    </recommendedName>
</protein>
<keyword evidence="2 5" id="KW-0645">Protease</keyword>
<dbReference type="PANTHER" id="PTHR43806">
    <property type="entry name" value="PEPTIDASE S8"/>
    <property type="match status" value="1"/>
</dbReference>
<feature type="compositionally biased region" description="Low complexity" evidence="6">
    <location>
        <begin position="197"/>
        <end position="210"/>
    </location>
</feature>
<evidence type="ECO:0000256" key="3">
    <source>
        <dbReference type="ARBA" id="ARBA00022801"/>
    </source>
</evidence>
<evidence type="ECO:0000256" key="2">
    <source>
        <dbReference type="ARBA" id="ARBA00022670"/>
    </source>
</evidence>
<evidence type="ECO:0000313" key="9">
    <source>
        <dbReference type="Proteomes" id="UP000255207"/>
    </source>
</evidence>
<accession>A0A370L5K3</accession>
<feature type="active site" description="Charge relay system" evidence="5">
    <location>
        <position position="172"/>
    </location>
</feature>
<evidence type="ECO:0000256" key="4">
    <source>
        <dbReference type="ARBA" id="ARBA00022825"/>
    </source>
</evidence>
<organism evidence="8 9">
    <name type="scientific">Bosea caraganae</name>
    <dbReference type="NCBI Taxonomy" id="2763117"/>
    <lineage>
        <taxon>Bacteria</taxon>
        <taxon>Pseudomonadati</taxon>
        <taxon>Pseudomonadota</taxon>
        <taxon>Alphaproteobacteria</taxon>
        <taxon>Hyphomicrobiales</taxon>
        <taxon>Boseaceae</taxon>
        <taxon>Bosea</taxon>
    </lineage>
</organism>
<dbReference type="InterPro" id="IPR050131">
    <property type="entry name" value="Peptidase_S8_subtilisin-like"/>
</dbReference>
<dbReference type="InterPro" id="IPR036852">
    <property type="entry name" value="Peptidase_S8/S53_dom_sf"/>
</dbReference>
<evidence type="ECO:0000313" key="8">
    <source>
        <dbReference type="EMBL" id="RDJ24531.1"/>
    </source>
</evidence>
<keyword evidence="4 5" id="KW-0720">Serine protease</keyword>
<feature type="active site" description="Charge relay system" evidence="5">
    <location>
        <position position="365"/>
    </location>
</feature>
<dbReference type="Pfam" id="PF00082">
    <property type="entry name" value="Peptidase_S8"/>
    <property type="match status" value="1"/>
</dbReference>
<dbReference type="EMBL" id="QQTP01000006">
    <property type="protein sequence ID" value="RDJ24531.1"/>
    <property type="molecule type" value="Genomic_DNA"/>
</dbReference>
<keyword evidence="3 5" id="KW-0378">Hydrolase</keyword>
<dbReference type="PANTHER" id="PTHR43806:SF11">
    <property type="entry name" value="CEREVISIN-RELATED"/>
    <property type="match status" value="1"/>
</dbReference>
<dbReference type="PROSITE" id="PS51892">
    <property type="entry name" value="SUBTILASE"/>
    <property type="match status" value="1"/>
</dbReference>
<dbReference type="SUPFAM" id="SSF52743">
    <property type="entry name" value="Subtilisin-like"/>
    <property type="match status" value="1"/>
</dbReference>
<evidence type="ECO:0000256" key="5">
    <source>
        <dbReference type="PROSITE-ProRule" id="PRU01240"/>
    </source>
</evidence>
<evidence type="ECO:0000256" key="6">
    <source>
        <dbReference type="SAM" id="MobiDB-lite"/>
    </source>
</evidence>
<feature type="domain" description="Peptidase S8/S53" evidence="7">
    <location>
        <begin position="163"/>
        <end position="417"/>
    </location>
</feature>
<name>A0A370L5K3_9HYPH</name>
<keyword evidence="9" id="KW-1185">Reference proteome</keyword>
<evidence type="ECO:0000256" key="1">
    <source>
        <dbReference type="ARBA" id="ARBA00011073"/>
    </source>
</evidence>
<gene>
    <name evidence="8" type="ORF">DWE98_12630</name>
</gene>
<dbReference type="Proteomes" id="UP000255207">
    <property type="component" value="Unassembled WGS sequence"/>
</dbReference>
<feature type="active site" description="Charge relay system" evidence="5">
    <location>
        <position position="214"/>
    </location>
</feature>
<sequence>MSMPNSVENLVAAAVAPRRSGDLPARFALFPSSPEAAAPALAALQRDLAALGAQVEQRNAAGEALLVLPEHRLADAPAAFAAADAIVDGYGFAVVEPEIIHAVMPVQRLGPEGPADAESADLLPGCWVGEEGELKSRKRWALEAITIPAAWALAKAGNRPAQGQGIIIAQPDTGVTGHAELIGIRIVKPLNLLGDGKTPTDPTDPLLPEGNPAHGTATASVAVSPESLDVSGTAPAASLMPIRAIQSVVRLSQVTTAQAIDHAVANGAHVITMSLGGIASFSLWRALGRAVAADVIVLAAAGNCVSEVVWPARYEDCIAVAGIDAHDRAWPGTCRGSAVDISAPAQNVYRAAAQTGDAGQGQGTSFAVALTAGVAACWLAYHGRATAVGEARKRGETVQAMFRRLLRMTARVPAGWDSHGMGAGIIDAEALLKASFDDGLGEGAEETAVAAAVPSRGASVRDLAASVLGPAASALPVDWSRRDAEVSLALLTATQPGTESEASDASAAAAERLQRRVGGRDILMPHAMSISK</sequence>
<evidence type="ECO:0000259" key="7">
    <source>
        <dbReference type="Pfam" id="PF00082"/>
    </source>
</evidence>
<feature type="region of interest" description="Disordered" evidence="6">
    <location>
        <begin position="197"/>
        <end position="217"/>
    </location>
</feature>
<dbReference type="AlphaFoldDB" id="A0A370L5K3"/>
<dbReference type="InterPro" id="IPR000209">
    <property type="entry name" value="Peptidase_S8/S53_dom"/>
</dbReference>
<dbReference type="Gene3D" id="3.40.50.200">
    <property type="entry name" value="Peptidase S8/S53 domain"/>
    <property type="match status" value="1"/>
</dbReference>
<reference evidence="9" key="1">
    <citation type="submission" date="2018-07" db="EMBL/GenBank/DDBJ databases">
        <authorList>
            <person name="Safronova V.I."/>
            <person name="Chirak E.R."/>
            <person name="Sazanova A.L."/>
        </authorList>
    </citation>
    <scope>NUCLEOTIDE SEQUENCE [LARGE SCALE GENOMIC DNA]</scope>
    <source>
        <strain evidence="9">RCAM04685</strain>
    </source>
</reference>
<dbReference type="GO" id="GO:0006508">
    <property type="term" value="P:proteolysis"/>
    <property type="evidence" value="ECO:0007669"/>
    <property type="project" value="UniProtKB-KW"/>
</dbReference>
<proteinExistence type="inferred from homology"/>
<dbReference type="GO" id="GO:0004252">
    <property type="term" value="F:serine-type endopeptidase activity"/>
    <property type="evidence" value="ECO:0007669"/>
    <property type="project" value="UniProtKB-UniRule"/>
</dbReference>
<comment type="caution">
    <text evidence="8">The sequence shown here is derived from an EMBL/GenBank/DDBJ whole genome shotgun (WGS) entry which is preliminary data.</text>
</comment>